<protein>
    <recommendedName>
        <fullName evidence="4">Gamma-glutamyltranspeptidase</fullName>
    </recommendedName>
</protein>
<dbReference type="InterPro" id="IPR000101">
    <property type="entry name" value="GGT_peptidase"/>
</dbReference>
<evidence type="ECO:0000256" key="1">
    <source>
        <dbReference type="PIRSR" id="PIRSR600101-2"/>
    </source>
</evidence>
<dbReference type="GO" id="GO:0006751">
    <property type="term" value="P:glutathione catabolic process"/>
    <property type="evidence" value="ECO:0007669"/>
    <property type="project" value="InterPro"/>
</dbReference>
<dbReference type="GO" id="GO:0036374">
    <property type="term" value="F:glutathione hydrolase activity"/>
    <property type="evidence" value="ECO:0007669"/>
    <property type="project" value="InterPro"/>
</dbReference>
<evidence type="ECO:0000313" key="2">
    <source>
        <dbReference type="EnsemblMetazoa" id="RPRC004928-PA"/>
    </source>
</evidence>
<reference evidence="2" key="1">
    <citation type="submission" date="2015-05" db="UniProtKB">
        <authorList>
            <consortium name="EnsemblMetazoa"/>
        </authorList>
    </citation>
    <scope>IDENTIFICATION</scope>
</reference>
<dbReference type="PRINTS" id="PR01210">
    <property type="entry name" value="GGTRANSPTASE"/>
</dbReference>
<dbReference type="eggNOG" id="KOG2410">
    <property type="taxonomic scope" value="Eukaryota"/>
</dbReference>
<dbReference type="GO" id="GO:0005886">
    <property type="term" value="C:plasma membrane"/>
    <property type="evidence" value="ECO:0007669"/>
    <property type="project" value="TreeGrafter"/>
</dbReference>
<dbReference type="PANTHER" id="PTHR11686:SF9">
    <property type="entry name" value="RE13973P"/>
    <property type="match status" value="1"/>
</dbReference>
<dbReference type="Pfam" id="PF01019">
    <property type="entry name" value="G_glu_transpept"/>
    <property type="match status" value="1"/>
</dbReference>
<accession>T1HLK4</accession>
<dbReference type="Proteomes" id="UP000015103">
    <property type="component" value="Unassembled WGS sequence"/>
</dbReference>
<organism evidence="2 3">
    <name type="scientific">Rhodnius prolixus</name>
    <name type="common">Triatomid bug</name>
    <dbReference type="NCBI Taxonomy" id="13249"/>
    <lineage>
        <taxon>Eukaryota</taxon>
        <taxon>Metazoa</taxon>
        <taxon>Ecdysozoa</taxon>
        <taxon>Arthropoda</taxon>
        <taxon>Hexapoda</taxon>
        <taxon>Insecta</taxon>
        <taxon>Pterygota</taxon>
        <taxon>Neoptera</taxon>
        <taxon>Paraneoptera</taxon>
        <taxon>Hemiptera</taxon>
        <taxon>Heteroptera</taxon>
        <taxon>Panheteroptera</taxon>
        <taxon>Cimicomorpha</taxon>
        <taxon>Reduviidae</taxon>
        <taxon>Triatominae</taxon>
        <taxon>Rhodnius</taxon>
    </lineage>
</organism>
<evidence type="ECO:0000313" key="3">
    <source>
        <dbReference type="Proteomes" id="UP000015103"/>
    </source>
</evidence>
<dbReference type="OMA" id="SAPCAVI"/>
<dbReference type="VEuPathDB" id="VectorBase:RPRC004928"/>
<dbReference type="AlphaFoldDB" id="T1HLK4"/>
<dbReference type="InterPro" id="IPR029055">
    <property type="entry name" value="Ntn_hydrolases_N"/>
</dbReference>
<sequence>MRNIFDSLFFGVWENILKQGGTAADAAIAALFCNGVLNAHSMGIGGGFMMVIYSHKNRKADCLIAREKAPMAADKYMYSHSKSNWADIMQPSRTGGLAIGVPGELRGYWEAWKKYGKLEWAKLVEPSIQFSCNGYNMTKHQYDMLFFRKTAIKNDPNLR</sequence>
<feature type="binding site" evidence="1">
    <location>
        <position position="66"/>
    </location>
    <ligand>
        <name>L-glutamate</name>
        <dbReference type="ChEBI" id="CHEBI:29985"/>
    </ligand>
</feature>
<dbReference type="EnsemblMetazoa" id="RPRC004928-RA">
    <property type="protein sequence ID" value="RPRC004928-PA"/>
    <property type="gene ID" value="RPRC004928"/>
</dbReference>
<dbReference type="InParanoid" id="T1HLK4"/>
<dbReference type="PANTHER" id="PTHR11686">
    <property type="entry name" value="GAMMA GLUTAMYL TRANSPEPTIDASE"/>
    <property type="match status" value="1"/>
</dbReference>
<name>T1HLK4_RHOPR</name>
<evidence type="ECO:0008006" key="4">
    <source>
        <dbReference type="Google" id="ProtNLM"/>
    </source>
</evidence>
<proteinExistence type="predicted"/>
<dbReference type="EMBL" id="ACPB03014048">
    <property type="status" value="NOT_ANNOTATED_CDS"/>
    <property type="molecule type" value="Genomic_DNA"/>
</dbReference>
<keyword evidence="3" id="KW-1185">Reference proteome</keyword>
<dbReference type="STRING" id="13249.T1HLK4"/>
<dbReference type="SUPFAM" id="SSF56235">
    <property type="entry name" value="N-terminal nucleophile aminohydrolases (Ntn hydrolases)"/>
    <property type="match status" value="1"/>
</dbReference>
<dbReference type="HOGENOM" id="CLU_1662954_0_0_1"/>